<keyword evidence="2" id="KW-1185">Reference proteome</keyword>
<dbReference type="Proteomes" id="UP000070544">
    <property type="component" value="Unassembled WGS sequence"/>
</dbReference>
<dbReference type="EMBL" id="KQ965760">
    <property type="protein sequence ID" value="KXS15741.1"/>
    <property type="molecule type" value="Genomic_DNA"/>
</dbReference>
<accession>A0A139AG04</accession>
<evidence type="ECO:0000313" key="2">
    <source>
        <dbReference type="Proteomes" id="UP000070544"/>
    </source>
</evidence>
<gene>
    <name evidence="1" type="ORF">M427DRAFT_44333</name>
</gene>
<name>A0A139AG04_GONPJ</name>
<organism evidence="1 2">
    <name type="scientific">Gonapodya prolifera (strain JEL478)</name>
    <name type="common">Monoblepharis prolifera</name>
    <dbReference type="NCBI Taxonomy" id="1344416"/>
    <lineage>
        <taxon>Eukaryota</taxon>
        <taxon>Fungi</taxon>
        <taxon>Fungi incertae sedis</taxon>
        <taxon>Chytridiomycota</taxon>
        <taxon>Chytridiomycota incertae sedis</taxon>
        <taxon>Monoblepharidomycetes</taxon>
        <taxon>Monoblepharidales</taxon>
        <taxon>Gonapodyaceae</taxon>
        <taxon>Gonapodya</taxon>
    </lineage>
</organism>
<sequence length="194" mass="21758">MHIAQYSELEQAGDTEEVASLAGGTGAELDDSGKMEHRADGYRRTIGNFQSLLSNVPDEENSDPRYQEAMDSLRDEIAGLLDTPGTEPYEDVTQRKVFSLIFASAFGREIARHALRGSTLTAPFMQSFMYLANRSRALRRILLEPSMNILHLFLDTVSHVLELERSSTELELIMQGAIIFTALVLNHTSEYWSD</sequence>
<protein>
    <submittedName>
        <fullName evidence="1">Uncharacterized protein</fullName>
    </submittedName>
</protein>
<proteinExistence type="predicted"/>
<evidence type="ECO:0000313" key="1">
    <source>
        <dbReference type="EMBL" id="KXS15741.1"/>
    </source>
</evidence>
<reference evidence="1 2" key="1">
    <citation type="journal article" date="2015" name="Genome Biol. Evol.">
        <title>Phylogenomic analyses indicate that early fungi evolved digesting cell walls of algal ancestors of land plants.</title>
        <authorList>
            <person name="Chang Y."/>
            <person name="Wang S."/>
            <person name="Sekimoto S."/>
            <person name="Aerts A.L."/>
            <person name="Choi C."/>
            <person name="Clum A."/>
            <person name="LaButti K.M."/>
            <person name="Lindquist E.A."/>
            <person name="Yee Ngan C."/>
            <person name="Ohm R.A."/>
            <person name="Salamov A.A."/>
            <person name="Grigoriev I.V."/>
            <person name="Spatafora J.W."/>
            <person name="Berbee M.L."/>
        </authorList>
    </citation>
    <scope>NUCLEOTIDE SEQUENCE [LARGE SCALE GENOMIC DNA]</scope>
    <source>
        <strain evidence="1 2">JEL478</strain>
    </source>
</reference>
<dbReference type="AlphaFoldDB" id="A0A139AG04"/>